<dbReference type="Proteomes" id="UP000295192">
    <property type="component" value="Unassembled WGS sequence"/>
</dbReference>
<dbReference type="GO" id="GO:0004521">
    <property type="term" value="F:RNA endonuclease activity"/>
    <property type="evidence" value="ECO:0007669"/>
    <property type="project" value="UniProtKB-UniRule"/>
</dbReference>
<evidence type="ECO:0000256" key="3">
    <source>
        <dbReference type="ARBA" id="ARBA00022722"/>
    </source>
</evidence>
<evidence type="ECO:0000256" key="2">
    <source>
        <dbReference type="ARBA" id="ARBA00005858"/>
    </source>
</evidence>
<feature type="compositionally biased region" description="Low complexity" evidence="10">
    <location>
        <begin position="271"/>
        <end position="281"/>
    </location>
</feature>
<feature type="binding site" evidence="9">
    <location>
        <position position="358"/>
    </location>
    <ligand>
        <name>Zn(2+)</name>
        <dbReference type="ChEBI" id="CHEBI:29105"/>
    </ligand>
</feature>
<dbReference type="InterPro" id="IPR033411">
    <property type="entry name" value="Ribonuclease_PIN"/>
</dbReference>
<feature type="compositionally biased region" description="Acidic residues" evidence="10">
    <location>
        <begin position="142"/>
        <end position="175"/>
    </location>
</feature>
<dbReference type="InterPro" id="IPR036283">
    <property type="entry name" value="NOB1_Zf-like_sf"/>
</dbReference>
<evidence type="ECO:0000256" key="9">
    <source>
        <dbReference type="PIRSR" id="PIRSR037125-1"/>
    </source>
</evidence>
<keyword evidence="5" id="KW-0378">Hydrolase</keyword>
<dbReference type="Gene3D" id="6.20.210.10">
    <property type="entry name" value="Nin one binding (NOB1), Zn-ribbon-like"/>
    <property type="match status" value="1"/>
</dbReference>
<dbReference type="InterPro" id="IPR017117">
    <property type="entry name" value="Nob1_euk"/>
</dbReference>
<feature type="compositionally biased region" description="Basic and acidic residues" evidence="10">
    <location>
        <begin position="176"/>
        <end position="186"/>
    </location>
</feature>
<feature type="region of interest" description="Disordered" evidence="10">
    <location>
        <begin position="198"/>
        <end position="230"/>
    </location>
</feature>
<keyword evidence="6 8" id="KW-0862">Zinc</keyword>
<name>A0A484AVN5_DRONA</name>
<dbReference type="Pfam" id="PF08772">
    <property type="entry name" value="Zn_ribbon_NOB1"/>
    <property type="match status" value="1"/>
</dbReference>
<dbReference type="GO" id="GO:0016787">
    <property type="term" value="F:hydrolase activity"/>
    <property type="evidence" value="ECO:0007669"/>
    <property type="project" value="UniProtKB-KW"/>
</dbReference>
<dbReference type="GO" id="GO:0046872">
    <property type="term" value="F:metal ion binding"/>
    <property type="evidence" value="ECO:0007669"/>
    <property type="project" value="UniProtKB-UniRule"/>
</dbReference>
<feature type="binding site" evidence="9">
    <location>
        <position position="373"/>
    </location>
    <ligand>
        <name>Zn(2+)</name>
        <dbReference type="ChEBI" id="CHEBI:29105"/>
    </ligand>
</feature>
<evidence type="ECO:0000313" key="14">
    <source>
        <dbReference type="Proteomes" id="UP000295192"/>
    </source>
</evidence>
<protein>
    <recommendedName>
        <fullName evidence="8">RNA-binding protein NOB1</fullName>
    </recommendedName>
</protein>
<evidence type="ECO:0000259" key="11">
    <source>
        <dbReference type="Pfam" id="PF08772"/>
    </source>
</evidence>
<keyword evidence="7 8" id="KW-0539">Nucleus</keyword>
<dbReference type="GO" id="GO:0030688">
    <property type="term" value="C:preribosome, small subunit precursor"/>
    <property type="evidence" value="ECO:0007669"/>
    <property type="project" value="TreeGrafter"/>
</dbReference>
<feature type="compositionally biased region" description="Acidic residues" evidence="10">
    <location>
        <begin position="214"/>
        <end position="230"/>
    </location>
</feature>
<feature type="region of interest" description="Disordered" evidence="10">
    <location>
        <begin position="261"/>
        <end position="293"/>
    </location>
</feature>
<feature type="domain" description="Nin one binding (NOB1) Zn-ribbon-like" evidence="11">
    <location>
        <begin position="345"/>
        <end position="416"/>
    </location>
</feature>
<dbReference type="InterPro" id="IPR039907">
    <property type="entry name" value="NOB1"/>
</dbReference>
<comment type="subcellular location">
    <subcellularLocation>
        <location evidence="1 8">Nucleus</location>
    </subcellularLocation>
</comment>
<keyword evidence="4 8" id="KW-0479">Metal-binding</keyword>
<evidence type="ECO:0000256" key="7">
    <source>
        <dbReference type="ARBA" id="ARBA00023242"/>
    </source>
</evidence>
<feature type="binding site" evidence="9">
    <location>
        <position position="355"/>
    </location>
    <ligand>
        <name>Zn(2+)</name>
        <dbReference type="ChEBI" id="CHEBI:29105"/>
    </ligand>
</feature>
<dbReference type="KEGG" id="dnv:108657078"/>
<organism evidence="13 14">
    <name type="scientific">Drosophila navojoa</name>
    <name type="common">Fruit fly</name>
    <dbReference type="NCBI Taxonomy" id="7232"/>
    <lineage>
        <taxon>Eukaryota</taxon>
        <taxon>Metazoa</taxon>
        <taxon>Ecdysozoa</taxon>
        <taxon>Arthropoda</taxon>
        <taxon>Hexapoda</taxon>
        <taxon>Insecta</taxon>
        <taxon>Pterygota</taxon>
        <taxon>Neoptera</taxon>
        <taxon>Endopterygota</taxon>
        <taxon>Diptera</taxon>
        <taxon>Brachycera</taxon>
        <taxon>Muscomorpha</taxon>
        <taxon>Ephydroidea</taxon>
        <taxon>Drosophilidae</taxon>
        <taxon>Drosophila</taxon>
    </lineage>
</organism>
<comment type="function">
    <text evidence="8">May play a role in mRNA degradation.</text>
</comment>
<feature type="compositionally biased region" description="Polar residues" evidence="10">
    <location>
        <begin position="199"/>
        <end position="209"/>
    </location>
</feature>
<dbReference type="GO" id="GO:0031981">
    <property type="term" value="C:nuclear lumen"/>
    <property type="evidence" value="ECO:0007669"/>
    <property type="project" value="UniProtKB-ARBA"/>
</dbReference>
<proteinExistence type="inferred from homology"/>
<dbReference type="FunFam" id="3.40.50.1010:FF:000020">
    <property type="entry name" value="20S-pre-rRNA D-site endonuclease NOB1"/>
    <property type="match status" value="1"/>
</dbReference>
<comment type="similarity">
    <text evidence="2 8">Belongs to the NOB1 family.</text>
</comment>
<dbReference type="GO" id="GO:0030490">
    <property type="term" value="P:maturation of SSU-rRNA"/>
    <property type="evidence" value="ECO:0007669"/>
    <property type="project" value="TreeGrafter"/>
</dbReference>
<dbReference type="CDD" id="cd09876">
    <property type="entry name" value="PIN_Nob1-like"/>
    <property type="match status" value="1"/>
</dbReference>
<dbReference type="InterPro" id="IPR014881">
    <property type="entry name" value="NOB1_Zn-bd"/>
</dbReference>
<evidence type="ECO:0000256" key="6">
    <source>
        <dbReference type="ARBA" id="ARBA00022833"/>
    </source>
</evidence>
<comment type="caution">
    <text evidence="13">The sequence shown here is derived from an EMBL/GenBank/DDBJ whole genome shotgun (WGS) entry which is preliminary data.</text>
</comment>
<evidence type="ECO:0000256" key="10">
    <source>
        <dbReference type="SAM" id="MobiDB-lite"/>
    </source>
</evidence>
<reference evidence="13 14" key="1">
    <citation type="journal article" date="2019" name="J. Hered.">
        <title>An Improved Genome Assembly for Drosophila navojoa, the Basal Species in the mojavensis Cluster.</title>
        <authorList>
            <person name="Vanderlinde T."/>
            <person name="Dupim E.G."/>
            <person name="Nazario-Yepiz N.O."/>
            <person name="Carvalho A.B."/>
        </authorList>
    </citation>
    <scope>NUCLEOTIDE SEQUENCE [LARGE SCALE GENOMIC DNA]</scope>
    <source>
        <strain evidence="13">Navoj_Jal97</strain>
        <tissue evidence="13">Whole organism</tissue>
    </source>
</reference>
<evidence type="ECO:0000256" key="1">
    <source>
        <dbReference type="ARBA" id="ARBA00004123"/>
    </source>
</evidence>
<feature type="region of interest" description="Disordered" evidence="10">
    <location>
        <begin position="115"/>
        <end position="186"/>
    </location>
</feature>
<evidence type="ECO:0000256" key="4">
    <source>
        <dbReference type="ARBA" id="ARBA00022723"/>
    </source>
</evidence>
<keyword evidence="3" id="KW-0540">Nuclease</keyword>
<evidence type="ECO:0000256" key="5">
    <source>
        <dbReference type="ARBA" id="ARBA00022801"/>
    </source>
</evidence>
<dbReference type="PANTHER" id="PTHR12814">
    <property type="entry name" value="RNA-BINDING PROTEIN NOB1"/>
    <property type="match status" value="1"/>
</dbReference>
<accession>A0A484AVN5</accession>
<dbReference type="Pfam" id="PF17146">
    <property type="entry name" value="PIN_6"/>
    <property type="match status" value="1"/>
</dbReference>
<sequence length="498" mass="56547">MSKTSTKIKYLVADTTAFINAVPLNEYAENVLTVPDVVAEVRNKRQIRRLCVLPFDLQVREPRPESVKHCVEFAKKTGDYASLSGIDLKVISLTYELEADTLGTDHLRTEPVVSQVIASKDKPEEMQDSNNKRLVGWYMPEGNEDDEEEEEEEDDDEEEREDDNEDANEDDNEDDNGQKLDKSSDNVDHIKEAIEAQLQGRQITSSQSKQAANDDNEDGEDEQEDGDDVTQEELDKLFEKLKCAPSADEEKATCDLLVAEPQHEDEEEDQPSSNNNAANIGNDDDDVGDDGWITHSNIKKAKKALEGKVETDIVPPVACMTTDYALQNVLKQLNLQLAALNGRIIKQLRTYILRCYACYKTTSIMTKVFCPNCGNKTLKRVAISLDENGKQVIHINTRRPLTAKYKNQSLPRFQGGKHSRNPILFEDQPMPRQMPSRVAKTKTNALDDDYIAGFSPFVMRDVDSKSAMLRSKGNLKEWARNNNFEEDRRRKNYNRLYK</sequence>
<dbReference type="AlphaFoldDB" id="A0A484AVN5"/>
<dbReference type="Gene3D" id="3.40.50.1010">
    <property type="entry name" value="5'-nuclease"/>
    <property type="match status" value="1"/>
</dbReference>
<dbReference type="STRING" id="7232.A0A484AVN5"/>
<dbReference type="SUPFAM" id="SSF144206">
    <property type="entry name" value="NOB1 zinc finger-like"/>
    <property type="match status" value="1"/>
</dbReference>
<dbReference type="GO" id="GO:0005737">
    <property type="term" value="C:cytoplasm"/>
    <property type="evidence" value="ECO:0007669"/>
    <property type="project" value="UniProtKB-ARBA"/>
</dbReference>
<dbReference type="PIRSF" id="PIRSF037125">
    <property type="entry name" value="D-site_20S_pre-rRNA_nuclease"/>
    <property type="match status" value="1"/>
</dbReference>
<dbReference type="OrthoDB" id="446759at2759"/>
<dbReference type="OMA" id="GYELECE"/>
<keyword evidence="14" id="KW-1185">Reference proteome</keyword>
<gene>
    <name evidence="13" type="ORF">AWZ03_013649</name>
</gene>
<feature type="domain" description="Ribonuclease PIN" evidence="12">
    <location>
        <begin position="11"/>
        <end position="97"/>
    </location>
</feature>
<dbReference type="PANTHER" id="PTHR12814:SF2">
    <property type="entry name" value="RNA-BINDING PROTEIN NOB1"/>
    <property type="match status" value="1"/>
</dbReference>
<evidence type="ECO:0000313" key="13">
    <source>
        <dbReference type="EMBL" id="TDG39930.1"/>
    </source>
</evidence>
<evidence type="ECO:0000259" key="12">
    <source>
        <dbReference type="Pfam" id="PF17146"/>
    </source>
</evidence>
<evidence type="ECO:0000256" key="8">
    <source>
        <dbReference type="PIRNR" id="PIRNR037125"/>
    </source>
</evidence>
<feature type="binding site" evidence="9">
    <location>
        <position position="370"/>
    </location>
    <ligand>
        <name>Zn(2+)</name>
        <dbReference type="ChEBI" id="CHEBI:29105"/>
    </ligand>
</feature>
<dbReference type="EMBL" id="LSRL02000747">
    <property type="protein sequence ID" value="TDG39930.1"/>
    <property type="molecule type" value="Genomic_DNA"/>
</dbReference>